<organism evidence="2 3">
    <name type="scientific">Anatilimnocola aggregata</name>
    <dbReference type="NCBI Taxonomy" id="2528021"/>
    <lineage>
        <taxon>Bacteria</taxon>
        <taxon>Pseudomonadati</taxon>
        <taxon>Planctomycetota</taxon>
        <taxon>Planctomycetia</taxon>
        <taxon>Pirellulales</taxon>
        <taxon>Pirellulaceae</taxon>
        <taxon>Anatilimnocola</taxon>
    </lineage>
</organism>
<keyword evidence="3" id="KW-1185">Reference proteome</keyword>
<dbReference type="PANTHER" id="PTHR28208:SF1">
    <property type="entry name" value="FILAMENT ORGANIZATION PROTEIN APP1-LIKE, PUTATIVE (AFU_ORTHOLOGUE AFUA_1G06650)-RELATED"/>
    <property type="match status" value="1"/>
</dbReference>
<dbReference type="InterPro" id="IPR019236">
    <property type="entry name" value="APP1_cat"/>
</dbReference>
<dbReference type="AlphaFoldDB" id="A0A517YCX9"/>
<dbReference type="EMBL" id="CP036274">
    <property type="protein sequence ID" value="QDU28095.1"/>
    <property type="molecule type" value="Genomic_DNA"/>
</dbReference>
<dbReference type="KEGG" id="aagg:ETAA8_31880"/>
<accession>A0A517YCX9</accession>
<dbReference type="InterPro" id="IPR036412">
    <property type="entry name" value="HAD-like_sf"/>
</dbReference>
<dbReference type="GO" id="GO:0008195">
    <property type="term" value="F:phosphatidate phosphatase activity"/>
    <property type="evidence" value="ECO:0007669"/>
    <property type="project" value="InterPro"/>
</dbReference>
<dbReference type="Proteomes" id="UP000315017">
    <property type="component" value="Chromosome"/>
</dbReference>
<gene>
    <name evidence="2" type="ORF">ETAA8_31880</name>
</gene>
<feature type="domain" description="Phosphatidate phosphatase APP1 catalytic" evidence="1">
    <location>
        <begin position="169"/>
        <end position="317"/>
    </location>
</feature>
<evidence type="ECO:0000313" key="2">
    <source>
        <dbReference type="EMBL" id="QDU28095.1"/>
    </source>
</evidence>
<dbReference type="InterPro" id="IPR052935">
    <property type="entry name" value="Mg2+_PAP"/>
</dbReference>
<sequence>MVLSRVLPRRTDSLTNLQADEQVVLFPTIGYRSADGRGWHVQVHGDVFSQGPIGLGKRFLLKLLQRLIKAPADAFQSELFRYRVQRFLAKDEAGKQMAVKLGENIYVLPKRSRKNGHFLGTLRLDEQHLLPLVMAASPTQLQLALDVCNAQGDGLGLHGQVHLIEPEGVSVISDIDDTLKHSNVICRRTLLTNTFLKEFEPIVGMAQLFQAWEAQGAAFHYVSSCPWQLYQHLQALFGASGFPGGSFHLRAFRLRDHLLRKLLLMRRSGKAVVIHSLLKLFPKRRFILVGDNVEADPEIYGAAARHFPDQVQQIYIRSLSVPRHDPARYAAAFRGLRPGMVRMFTSASDIAHELPPR</sequence>
<dbReference type="Pfam" id="PF09949">
    <property type="entry name" value="APP1_cat"/>
    <property type="match status" value="1"/>
</dbReference>
<proteinExistence type="predicted"/>
<dbReference type="SUPFAM" id="SSF56784">
    <property type="entry name" value="HAD-like"/>
    <property type="match status" value="1"/>
</dbReference>
<name>A0A517YCX9_9BACT</name>
<evidence type="ECO:0000259" key="1">
    <source>
        <dbReference type="Pfam" id="PF09949"/>
    </source>
</evidence>
<dbReference type="PANTHER" id="PTHR28208">
    <property type="entry name" value="PHOSPHATIDATE PHOSPHATASE APP1"/>
    <property type="match status" value="1"/>
</dbReference>
<protein>
    <recommendedName>
        <fullName evidence="1">Phosphatidate phosphatase APP1 catalytic domain-containing protein</fullName>
    </recommendedName>
</protein>
<reference evidence="2 3" key="1">
    <citation type="submission" date="2019-02" db="EMBL/GenBank/DDBJ databases">
        <title>Deep-cultivation of Planctomycetes and their phenomic and genomic characterization uncovers novel biology.</title>
        <authorList>
            <person name="Wiegand S."/>
            <person name="Jogler M."/>
            <person name="Boedeker C."/>
            <person name="Pinto D."/>
            <person name="Vollmers J."/>
            <person name="Rivas-Marin E."/>
            <person name="Kohn T."/>
            <person name="Peeters S.H."/>
            <person name="Heuer A."/>
            <person name="Rast P."/>
            <person name="Oberbeckmann S."/>
            <person name="Bunk B."/>
            <person name="Jeske O."/>
            <person name="Meyerdierks A."/>
            <person name="Storesund J.E."/>
            <person name="Kallscheuer N."/>
            <person name="Luecker S."/>
            <person name="Lage O.M."/>
            <person name="Pohl T."/>
            <person name="Merkel B.J."/>
            <person name="Hornburger P."/>
            <person name="Mueller R.-W."/>
            <person name="Bruemmer F."/>
            <person name="Labrenz M."/>
            <person name="Spormann A.M."/>
            <person name="Op den Camp H."/>
            <person name="Overmann J."/>
            <person name="Amann R."/>
            <person name="Jetten M.S.M."/>
            <person name="Mascher T."/>
            <person name="Medema M.H."/>
            <person name="Devos D.P."/>
            <person name="Kaster A.-K."/>
            <person name="Ovreas L."/>
            <person name="Rohde M."/>
            <person name="Galperin M.Y."/>
            <person name="Jogler C."/>
        </authorList>
    </citation>
    <scope>NUCLEOTIDE SEQUENCE [LARGE SCALE GENOMIC DNA]</scope>
    <source>
        <strain evidence="2 3">ETA_A8</strain>
    </source>
</reference>
<evidence type="ECO:0000313" key="3">
    <source>
        <dbReference type="Proteomes" id="UP000315017"/>
    </source>
</evidence>